<dbReference type="InParanoid" id="F6I1H8"/>
<dbReference type="EMBL" id="FN596510">
    <property type="protein sequence ID" value="CCB60795.1"/>
    <property type="molecule type" value="Genomic_DNA"/>
</dbReference>
<dbReference type="STRING" id="29760.F6I1H8"/>
<organism evidence="1 2">
    <name type="scientific">Vitis vinifera</name>
    <name type="common">Grape</name>
    <dbReference type="NCBI Taxonomy" id="29760"/>
    <lineage>
        <taxon>Eukaryota</taxon>
        <taxon>Viridiplantae</taxon>
        <taxon>Streptophyta</taxon>
        <taxon>Embryophyta</taxon>
        <taxon>Tracheophyta</taxon>
        <taxon>Spermatophyta</taxon>
        <taxon>Magnoliopsida</taxon>
        <taxon>eudicotyledons</taxon>
        <taxon>Gunneridae</taxon>
        <taxon>Pentapetalae</taxon>
        <taxon>rosids</taxon>
        <taxon>Vitales</taxon>
        <taxon>Vitaceae</taxon>
        <taxon>Viteae</taxon>
        <taxon>Vitis</taxon>
    </lineage>
</organism>
<evidence type="ECO:0000313" key="2">
    <source>
        <dbReference type="Proteomes" id="UP000009183"/>
    </source>
</evidence>
<keyword evidence="2" id="KW-1185">Reference proteome</keyword>
<protein>
    <submittedName>
        <fullName evidence="1">Uncharacterized protein</fullName>
    </submittedName>
</protein>
<evidence type="ECO:0000313" key="1">
    <source>
        <dbReference type="EMBL" id="CCB60795.1"/>
    </source>
</evidence>
<accession>F6I1H8</accession>
<proteinExistence type="predicted"/>
<sequence>MGLKPGVDAAHMEAVLAIGQPAEPLALNGVAEAHNTVYLLMGPIGFVAKHMIAL</sequence>
<dbReference type="HOGENOM" id="CLU_3054268_0_0_1"/>
<reference evidence="2" key="1">
    <citation type="journal article" date="2007" name="Nature">
        <title>The grapevine genome sequence suggests ancestral hexaploidization in major angiosperm phyla.</title>
        <authorList>
            <consortium name="The French-Italian Public Consortium for Grapevine Genome Characterization."/>
            <person name="Jaillon O."/>
            <person name="Aury J.-M."/>
            <person name="Noel B."/>
            <person name="Policriti A."/>
            <person name="Clepet C."/>
            <person name="Casagrande A."/>
            <person name="Choisne N."/>
            <person name="Aubourg S."/>
            <person name="Vitulo N."/>
            <person name="Jubin C."/>
            <person name="Vezzi A."/>
            <person name="Legeai F."/>
            <person name="Hugueney P."/>
            <person name="Dasilva C."/>
            <person name="Horner D."/>
            <person name="Mica E."/>
            <person name="Jublot D."/>
            <person name="Poulain J."/>
            <person name="Bruyere C."/>
            <person name="Billault A."/>
            <person name="Segurens B."/>
            <person name="Gouyvenoux M."/>
            <person name="Ugarte E."/>
            <person name="Cattonaro F."/>
            <person name="Anthouard V."/>
            <person name="Vico V."/>
            <person name="Del Fabbro C."/>
            <person name="Alaux M."/>
            <person name="Di Gaspero G."/>
            <person name="Dumas V."/>
            <person name="Felice N."/>
            <person name="Paillard S."/>
            <person name="Juman I."/>
            <person name="Moroldo M."/>
            <person name="Scalabrin S."/>
            <person name="Canaguier A."/>
            <person name="Le Clainche I."/>
            <person name="Malacrida G."/>
            <person name="Durand E."/>
            <person name="Pesole G."/>
            <person name="Laucou V."/>
            <person name="Chatelet P."/>
            <person name="Merdinoglu D."/>
            <person name="Delledonne M."/>
            <person name="Pezzotti M."/>
            <person name="Lecharny A."/>
            <person name="Scarpelli C."/>
            <person name="Artiguenave F."/>
            <person name="Pe M.E."/>
            <person name="Valle G."/>
            <person name="Morgante M."/>
            <person name="Caboche M."/>
            <person name="Adam-Blondon A.-F."/>
            <person name="Weissenbach J."/>
            <person name="Quetier F."/>
            <person name="Wincker P."/>
        </authorList>
    </citation>
    <scope>NUCLEOTIDE SEQUENCE [LARGE SCALE GENOMIC DNA]</scope>
    <source>
        <strain evidence="2">cv. Pinot noir / PN40024</strain>
    </source>
</reference>
<gene>
    <name evidence="1" type="ordered locus">VIT_15s0045g01370</name>
</gene>
<dbReference type="Proteomes" id="UP000009183">
    <property type="component" value="Chromosome 15"/>
</dbReference>
<dbReference type="AlphaFoldDB" id="F6I1H8"/>
<dbReference type="PaxDb" id="29760-VIT_15s0045g01370.t01"/>
<name>F6I1H8_VITVI</name>